<accession>A0A645HTR7</accession>
<sequence length="73" mass="7977">MLEHGFAQRCIADDAVANGIAYVYAAGRAAQQLHSLASNAEDLPLMPHIDRDHCWLPQDDSPATNSHQGIHRS</sequence>
<feature type="compositionally biased region" description="Polar residues" evidence="1">
    <location>
        <begin position="61"/>
        <end position="73"/>
    </location>
</feature>
<protein>
    <submittedName>
        <fullName evidence="2">Uncharacterized protein</fullName>
    </submittedName>
</protein>
<dbReference type="AlphaFoldDB" id="A0A645HTR7"/>
<name>A0A645HTR7_9ZZZZ</name>
<feature type="region of interest" description="Disordered" evidence="1">
    <location>
        <begin position="54"/>
        <end position="73"/>
    </location>
</feature>
<evidence type="ECO:0000256" key="1">
    <source>
        <dbReference type="SAM" id="MobiDB-lite"/>
    </source>
</evidence>
<dbReference type="EMBL" id="VSSQ01099189">
    <property type="protein sequence ID" value="MPN41862.1"/>
    <property type="molecule type" value="Genomic_DNA"/>
</dbReference>
<comment type="caution">
    <text evidence="2">The sequence shown here is derived from an EMBL/GenBank/DDBJ whole genome shotgun (WGS) entry which is preliminary data.</text>
</comment>
<reference evidence="2" key="1">
    <citation type="submission" date="2019-08" db="EMBL/GenBank/DDBJ databases">
        <authorList>
            <person name="Kucharzyk K."/>
            <person name="Murdoch R.W."/>
            <person name="Higgins S."/>
            <person name="Loffler F."/>
        </authorList>
    </citation>
    <scope>NUCLEOTIDE SEQUENCE</scope>
</reference>
<organism evidence="2">
    <name type="scientific">bioreactor metagenome</name>
    <dbReference type="NCBI Taxonomy" id="1076179"/>
    <lineage>
        <taxon>unclassified sequences</taxon>
        <taxon>metagenomes</taxon>
        <taxon>ecological metagenomes</taxon>
    </lineage>
</organism>
<proteinExistence type="predicted"/>
<gene>
    <name evidence="2" type="ORF">SDC9_189417</name>
</gene>
<evidence type="ECO:0000313" key="2">
    <source>
        <dbReference type="EMBL" id="MPN41862.1"/>
    </source>
</evidence>